<dbReference type="PANTHER" id="PTHR23291">
    <property type="entry name" value="BAX INHIBITOR-RELATED"/>
    <property type="match status" value="1"/>
</dbReference>
<keyword evidence="5 6" id="KW-0472">Membrane</keyword>
<dbReference type="EMBL" id="LR743600">
    <property type="protein sequence ID" value="CAA2630548.1"/>
    <property type="molecule type" value="Genomic_DNA"/>
</dbReference>
<accession>A0A7I8JIN8</accession>
<comment type="similarity">
    <text evidence="2 6">Belongs to the BI1 family.</text>
</comment>
<evidence type="ECO:0000313" key="8">
    <source>
        <dbReference type="Proteomes" id="UP001189122"/>
    </source>
</evidence>
<sequence>MDSFFQSEVFSSTTWSYESMKNFGPINASVQNHLKQVYLTLCLAVAASAVGAYLDILYDVGGITTMIGCLATVVWLLATPPSEQRQRFGLLMAASLFQGAIIGPLIGFAVDFDPRILVTALVGSGLAFGCFSAAALLAKRRQFLFLGGLLGSGLSILLWLQLASSTFGGSTALYNAEIYFGLLLFLGYMVFDTQLMIERALRGDRDHVRDALLLYTDFAGVFVRVLVVTLRNALERGQERRKKKRQSS</sequence>
<evidence type="ECO:0000313" key="7">
    <source>
        <dbReference type="EMBL" id="CAA2630548.1"/>
    </source>
</evidence>
<dbReference type="InterPro" id="IPR006214">
    <property type="entry name" value="Bax_inhibitor_1-related"/>
</dbReference>
<dbReference type="AlphaFoldDB" id="A0A7I8JIN8"/>
<feature type="transmembrane region" description="Helical" evidence="6">
    <location>
        <begin position="60"/>
        <end position="78"/>
    </location>
</feature>
<dbReference type="PANTHER" id="PTHR23291:SF32">
    <property type="entry name" value="BAX INHIBITOR 1"/>
    <property type="match status" value="1"/>
</dbReference>
<name>A0A7I8JIN8_SPIIN</name>
<feature type="transmembrane region" description="Helical" evidence="6">
    <location>
        <begin position="212"/>
        <end position="234"/>
    </location>
</feature>
<evidence type="ECO:0000256" key="5">
    <source>
        <dbReference type="ARBA" id="ARBA00023136"/>
    </source>
</evidence>
<evidence type="ECO:0000256" key="2">
    <source>
        <dbReference type="ARBA" id="ARBA00010350"/>
    </source>
</evidence>
<dbReference type="GO" id="GO:0016020">
    <property type="term" value="C:membrane"/>
    <property type="evidence" value="ECO:0007669"/>
    <property type="project" value="UniProtKB-SubCell"/>
</dbReference>
<dbReference type="EMBL" id="CACRZD030000013">
    <property type="protein sequence ID" value="CAA6669791.1"/>
    <property type="molecule type" value="Genomic_DNA"/>
</dbReference>
<keyword evidence="3 6" id="KW-0812">Transmembrane</keyword>
<keyword evidence="4 6" id="KW-1133">Transmembrane helix</keyword>
<proteinExistence type="inferred from homology"/>
<feature type="transmembrane region" description="Helical" evidence="6">
    <location>
        <begin position="116"/>
        <end position="136"/>
    </location>
</feature>
<organism evidence="7">
    <name type="scientific">Spirodela intermedia</name>
    <name type="common">Intermediate duckweed</name>
    <dbReference type="NCBI Taxonomy" id="51605"/>
    <lineage>
        <taxon>Eukaryota</taxon>
        <taxon>Viridiplantae</taxon>
        <taxon>Streptophyta</taxon>
        <taxon>Embryophyta</taxon>
        <taxon>Tracheophyta</taxon>
        <taxon>Spermatophyta</taxon>
        <taxon>Magnoliopsida</taxon>
        <taxon>Liliopsida</taxon>
        <taxon>Araceae</taxon>
        <taxon>Lemnoideae</taxon>
        <taxon>Spirodela</taxon>
    </lineage>
</organism>
<feature type="transmembrane region" description="Helical" evidence="6">
    <location>
        <begin position="172"/>
        <end position="191"/>
    </location>
</feature>
<dbReference type="Proteomes" id="UP001189122">
    <property type="component" value="Unassembled WGS sequence"/>
</dbReference>
<feature type="transmembrane region" description="Helical" evidence="6">
    <location>
        <begin position="143"/>
        <end position="160"/>
    </location>
</feature>
<reference evidence="7 8" key="1">
    <citation type="submission" date="2019-12" db="EMBL/GenBank/DDBJ databases">
        <authorList>
            <person name="Scholz U."/>
            <person name="Mascher M."/>
            <person name="Fiebig A."/>
        </authorList>
    </citation>
    <scope>NUCLEOTIDE SEQUENCE</scope>
</reference>
<protein>
    <submittedName>
        <fullName evidence="7">Uncharacterized protein</fullName>
    </submittedName>
</protein>
<evidence type="ECO:0000256" key="4">
    <source>
        <dbReference type="ARBA" id="ARBA00022989"/>
    </source>
</evidence>
<evidence type="ECO:0000256" key="3">
    <source>
        <dbReference type="ARBA" id="ARBA00022692"/>
    </source>
</evidence>
<gene>
    <name evidence="7" type="ORF">SI7747_13016194</name>
</gene>
<keyword evidence="8" id="KW-1185">Reference proteome</keyword>
<evidence type="ECO:0000256" key="6">
    <source>
        <dbReference type="RuleBase" id="RU004379"/>
    </source>
</evidence>
<dbReference type="Pfam" id="PF01027">
    <property type="entry name" value="Bax1-I"/>
    <property type="match status" value="1"/>
</dbReference>
<evidence type="ECO:0000256" key="1">
    <source>
        <dbReference type="ARBA" id="ARBA00004141"/>
    </source>
</evidence>
<feature type="transmembrane region" description="Helical" evidence="6">
    <location>
        <begin position="90"/>
        <end position="110"/>
    </location>
</feature>
<comment type="subcellular location">
    <subcellularLocation>
        <location evidence="1">Membrane</location>
        <topology evidence="1">Multi-pass membrane protein</topology>
    </subcellularLocation>
</comment>